<evidence type="ECO:0000313" key="1">
    <source>
        <dbReference type="EMBL" id="KAH7954909.1"/>
    </source>
</evidence>
<protein>
    <submittedName>
        <fullName evidence="1">Uncharacterized protein</fullName>
    </submittedName>
</protein>
<dbReference type="EMBL" id="CM023473">
    <property type="protein sequence ID" value="KAH7954909.1"/>
    <property type="molecule type" value="Genomic_DNA"/>
</dbReference>
<keyword evidence="2" id="KW-1185">Reference proteome</keyword>
<accession>A0ACB8D0L3</accession>
<sequence length="191" mass="19982">MCDYRGVTKVCSQCAQEGHVGKECNTPRCARCEVSGHQTTHCSDPCRICAEEHATADCLRPKSYAFAAGTALAERAQASAAVDELCAAFTPPVNVAEETEPRNSDCQQATTPIEEGSTGPDGSAPFFTAEANVSTPDSASQSSVSQDSSGDPESTGVPTTKYDKSPRAPSYSEAAVMPRDCQDAKQSHGPA</sequence>
<gene>
    <name evidence="1" type="ORF">HPB49_022751</name>
</gene>
<reference evidence="1" key="1">
    <citation type="submission" date="2020-05" db="EMBL/GenBank/DDBJ databases">
        <title>Large-scale comparative analyses of tick genomes elucidate their genetic diversity and vector capacities.</title>
        <authorList>
            <person name="Jia N."/>
            <person name="Wang J."/>
            <person name="Shi W."/>
            <person name="Du L."/>
            <person name="Sun Y."/>
            <person name="Zhan W."/>
            <person name="Jiang J."/>
            <person name="Wang Q."/>
            <person name="Zhang B."/>
            <person name="Ji P."/>
            <person name="Sakyi L.B."/>
            <person name="Cui X."/>
            <person name="Yuan T."/>
            <person name="Jiang B."/>
            <person name="Yang W."/>
            <person name="Lam T.T.-Y."/>
            <person name="Chang Q."/>
            <person name="Ding S."/>
            <person name="Wang X."/>
            <person name="Zhu J."/>
            <person name="Ruan X."/>
            <person name="Zhao L."/>
            <person name="Wei J."/>
            <person name="Que T."/>
            <person name="Du C."/>
            <person name="Cheng J."/>
            <person name="Dai P."/>
            <person name="Han X."/>
            <person name="Huang E."/>
            <person name="Gao Y."/>
            <person name="Liu J."/>
            <person name="Shao H."/>
            <person name="Ye R."/>
            <person name="Li L."/>
            <person name="Wei W."/>
            <person name="Wang X."/>
            <person name="Wang C."/>
            <person name="Yang T."/>
            <person name="Huo Q."/>
            <person name="Li W."/>
            <person name="Guo W."/>
            <person name="Chen H."/>
            <person name="Zhou L."/>
            <person name="Ni X."/>
            <person name="Tian J."/>
            <person name="Zhou Y."/>
            <person name="Sheng Y."/>
            <person name="Liu T."/>
            <person name="Pan Y."/>
            <person name="Xia L."/>
            <person name="Li J."/>
            <person name="Zhao F."/>
            <person name="Cao W."/>
        </authorList>
    </citation>
    <scope>NUCLEOTIDE SEQUENCE</scope>
    <source>
        <strain evidence="1">Dsil-2018</strain>
    </source>
</reference>
<proteinExistence type="predicted"/>
<evidence type="ECO:0000313" key="2">
    <source>
        <dbReference type="Proteomes" id="UP000821865"/>
    </source>
</evidence>
<organism evidence="1 2">
    <name type="scientific">Dermacentor silvarum</name>
    <name type="common">Tick</name>
    <dbReference type="NCBI Taxonomy" id="543639"/>
    <lineage>
        <taxon>Eukaryota</taxon>
        <taxon>Metazoa</taxon>
        <taxon>Ecdysozoa</taxon>
        <taxon>Arthropoda</taxon>
        <taxon>Chelicerata</taxon>
        <taxon>Arachnida</taxon>
        <taxon>Acari</taxon>
        <taxon>Parasitiformes</taxon>
        <taxon>Ixodida</taxon>
        <taxon>Ixodoidea</taxon>
        <taxon>Ixodidae</taxon>
        <taxon>Rhipicephalinae</taxon>
        <taxon>Dermacentor</taxon>
    </lineage>
</organism>
<dbReference type="Proteomes" id="UP000821865">
    <property type="component" value="Chromosome 4"/>
</dbReference>
<name>A0ACB8D0L3_DERSI</name>
<comment type="caution">
    <text evidence="1">The sequence shown here is derived from an EMBL/GenBank/DDBJ whole genome shotgun (WGS) entry which is preliminary data.</text>
</comment>